<dbReference type="HOGENOM" id="CLU_119019_1_0_11"/>
<feature type="domain" description="AbiEi antitoxin N-terminal" evidence="1">
    <location>
        <begin position="33"/>
        <end position="80"/>
    </location>
</feature>
<accession>C7N234</accession>
<dbReference type="EMBL" id="CP001684">
    <property type="protein sequence ID" value="ACV21340.1"/>
    <property type="molecule type" value="Genomic_DNA"/>
</dbReference>
<organism evidence="2 3">
    <name type="scientific">Slackia heliotrinireducens (strain ATCC 29202 / DSM 20476 / NCTC 11029 / RHS 1)</name>
    <name type="common">Peptococcus heliotrinreducens</name>
    <dbReference type="NCBI Taxonomy" id="471855"/>
    <lineage>
        <taxon>Bacteria</taxon>
        <taxon>Bacillati</taxon>
        <taxon>Actinomycetota</taxon>
        <taxon>Coriobacteriia</taxon>
        <taxon>Eggerthellales</taxon>
        <taxon>Eggerthellaceae</taxon>
        <taxon>Slackia</taxon>
    </lineage>
</organism>
<keyword evidence="3" id="KW-1185">Reference proteome</keyword>
<name>C7N234_SLAHD</name>
<sequence length="207" mass="23237">MNGGPTSYFARFLKDMAQQYHFWYYCAMTYYDDIYEIAVDNYYLISTQQAQQAGIPSVELAKLAHRGKLSHVSHGLYRLVRHVPHENDSYAIAVARVGNGAYLYGESVIALLNLAPTDPSRIYVASPHRVRGRKVDGLETIVRGEVHDVTAYEGIPSQEIGSAIRSCIGSVMPERLRAAAERARNEGYLTPKNYQATIEAIERHEKA</sequence>
<protein>
    <recommendedName>
        <fullName evidence="1">AbiEi antitoxin N-terminal domain-containing protein</fullName>
    </recommendedName>
</protein>
<dbReference type="eggNOG" id="COG5340">
    <property type="taxonomic scope" value="Bacteria"/>
</dbReference>
<dbReference type="Proteomes" id="UP000002026">
    <property type="component" value="Chromosome"/>
</dbReference>
<dbReference type="AlphaFoldDB" id="C7N234"/>
<evidence type="ECO:0000313" key="2">
    <source>
        <dbReference type="EMBL" id="ACV21340.1"/>
    </source>
</evidence>
<dbReference type="Pfam" id="PF13338">
    <property type="entry name" value="AbiEi_4"/>
    <property type="match status" value="1"/>
</dbReference>
<dbReference type="KEGG" id="shi:Shel_02720"/>
<reference evidence="2 3" key="1">
    <citation type="journal article" date="2009" name="Stand. Genomic Sci.">
        <title>Complete genome sequence of Slackia heliotrinireducens type strain (RHS 1).</title>
        <authorList>
            <person name="Pukall R."/>
            <person name="Lapidus A."/>
            <person name="Nolan M."/>
            <person name="Copeland A."/>
            <person name="Glavina Del Rio T."/>
            <person name="Lucas S."/>
            <person name="Chen F."/>
            <person name="Tice H."/>
            <person name="Cheng J.F."/>
            <person name="Chertkov O."/>
            <person name="Bruce D."/>
            <person name="Goodwin L."/>
            <person name="Kuske C."/>
            <person name="Brettin T."/>
            <person name="Detter J.C."/>
            <person name="Han C."/>
            <person name="Pitluck S."/>
            <person name="Pati A."/>
            <person name="Mavrommatis K."/>
            <person name="Ivanova N."/>
            <person name="Ovchinnikova G."/>
            <person name="Chen A."/>
            <person name="Palaniappan K."/>
            <person name="Schneider S."/>
            <person name="Rohde M."/>
            <person name="Chain P."/>
            <person name="D'haeseleer P."/>
            <person name="Goker M."/>
            <person name="Bristow J."/>
            <person name="Eisen J.A."/>
            <person name="Markowitz V."/>
            <person name="Kyrpides N.C."/>
            <person name="Klenk H.P."/>
            <person name="Hugenholtz P."/>
        </authorList>
    </citation>
    <scope>NUCLEOTIDE SEQUENCE [LARGE SCALE GENOMIC DNA]</scope>
    <source>
        <strain evidence="3">ATCC 29202 / DSM 20476 / NCTC 11029 / RHS 1</strain>
    </source>
</reference>
<dbReference type="InterPro" id="IPR025159">
    <property type="entry name" value="AbiEi_N"/>
</dbReference>
<dbReference type="STRING" id="471855.Shel_02720"/>
<gene>
    <name evidence="2" type="ordered locus">Shel_02720</name>
</gene>
<proteinExistence type="predicted"/>
<evidence type="ECO:0000313" key="3">
    <source>
        <dbReference type="Proteomes" id="UP000002026"/>
    </source>
</evidence>
<evidence type="ECO:0000259" key="1">
    <source>
        <dbReference type="Pfam" id="PF13338"/>
    </source>
</evidence>